<name>A0A1C7LTF0_GRIFR</name>
<evidence type="ECO:0000313" key="2">
    <source>
        <dbReference type="EMBL" id="OBZ67950.1"/>
    </source>
</evidence>
<sequence length="263" mass="28900">MVLDLLLLIGAAVGVLAYASPGPDESSHIALSVFNFYSLGRHDRYTNLRTSQRAQYGRRGRRLYVQPFMMPSGRSDPNHAPTGDFGLRASAVLADAAVLAFTWNKTFRLKAEASEAGVKTSFASILMRDGTIYFLTLLVLNIVDMVVNRLFVGEFIYPLSTWIAVMTAILMCRFMLDLHEVESSLSGDSQARSVATLVFRDEMSAEEHDVVGRVYSIVGLGEGADEESNSGDNRADGDHLIADIEKTQTRNMVAPMCVPLPQD</sequence>
<evidence type="ECO:0000256" key="1">
    <source>
        <dbReference type="SAM" id="SignalP"/>
    </source>
</evidence>
<feature type="signal peptide" evidence="1">
    <location>
        <begin position="1"/>
        <end position="17"/>
    </location>
</feature>
<dbReference type="AlphaFoldDB" id="A0A1C7LTF0"/>
<keyword evidence="3" id="KW-1185">Reference proteome</keyword>
<keyword evidence="1" id="KW-0732">Signal</keyword>
<gene>
    <name evidence="2" type="ORF">A0H81_12103</name>
</gene>
<dbReference type="Proteomes" id="UP000092993">
    <property type="component" value="Unassembled WGS sequence"/>
</dbReference>
<proteinExistence type="predicted"/>
<evidence type="ECO:0000313" key="3">
    <source>
        <dbReference type="Proteomes" id="UP000092993"/>
    </source>
</evidence>
<reference evidence="2 3" key="1">
    <citation type="submission" date="2016-03" db="EMBL/GenBank/DDBJ databases">
        <title>Whole genome sequencing of Grifola frondosa 9006-11.</title>
        <authorList>
            <person name="Min B."/>
            <person name="Park H."/>
            <person name="Kim J.-G."/>
            <person name="Cho H."/>
            <person name="Oh Y.-L."/>
            <person name="Kong W.-S."/>
            <person name="Choi I.-G."/>
        </authorList>
    </citation>
    <scope>NUCLEOTIDE SEQUENCE [LARGE SCALE GENOMIC DNA]</scope>
    <source>
        <strain evidence="2 3">9006-11</strain>
    </source>
</reference>
<dbReference type="OrthoDB" id="2799286at2759"/>
<dbReference type="EMBL" id="LUGG01000023">
    <property type="protein sequence ID" value="OBZ67950.1"/>
    <property type="molecule type" value="Genomic_DNA"/>
</dbReference>
<protein>
    <submittedName>
        <fullName evidence="2">Uncharacterized protein</fullName>
    </submittedName>
</protein>
<accession>A0A1C7LTF0</accession>
<comment type="caution">
    <text evidence="2">The sequence shown here is derived from an EMBL/GenBank/DDBJ whole genome shotgun (WGS) entry which is preliminary data.</text>
</comment>
<organism evidence="2 3">
    <name type="scientific">Grifola frondosa</name>
    <name type="common">Maitake</name>
    <name type="synonym">Polyporus frondosus</name>
    <dbReference type="NCBI Taxonomy" id="5627"/>
    <lineage>
        <taxon>Eukaryota</taxon>
        <taxon>Fungi</taxon>
        <taxon>Dikarya</taxon>
        <taxon>Basidiomycota</taxon>
        <taxon>Agaricomycotina</taxon>
        <taxon>Agaricomycetes</taxon>
        <taxon>Polyporales</taxon>
        <taxon>Grifolaceae</taxon>
        <taxon>Grifola</taxon>
    </lineage>
</organism>
<feature type="chain" id="PRO_5008888766" evidence="1">
    <location>
        <begin position="18"/>
        <end position="263"/>
    </location>
</feature>